<accession>A0A7X1PJL7</accession>
<gene>
    <name evidence="1" type="ORF">GDH07_07710</name>
</gene>
<comment type="caution">
    <text evidence="1">The sequence shown here is derived from an EMBL/GenBank/DDBJ whole genome shotgun (WGS) entry which is preliminary data.</text>
</comment>
<reference evidence="1 2" key="1">
    <citation type="submission" date="2019-10" db="EMBL/GenBank/DDBJ databases">
        <title>Pseudomonas dajingensis sp. nov., isolated from the profound head ulcers of farmed Murray cod (Maccullochella peelii peelii).</title>
        <authorList>
            <person name="Liu Y."/>
        </authorList>
    </citation>
    <scope>NUCLEOTIDE SEQUENCE [LARGE SCALE GENOMIC DNA]</scope>
    <source>
        <strain evidence="1 2">MC042</strain>
    </source>
</reference>
<dbReference type="EMBL" id="WHUV01000001">
    <property type="protein sequence ID" value="MQA53210.1"/>
    <property type="molecule type" value="Genomic_DNA"/>
</dbReference>
<dbReference type="RefSeq" id="WP_053135859.1">
    <property type="nucleotide sequence ID" value="NZ_WHUV01000001.1"/>
</dbReference>
<protein>
    <submittedName>
        <fullName evidence="1">Uncharacterized protein</fullName>
    </submittedName>
</protein>
<proteinExistence type="predicted"/>
<evidence type="ECO:0000313" key="2">
    <source>
        <dbReference type="Proteomes" id="UP000486534"/>
    </source>
</evidence>
<sequence length="145" mass="16122">MTISRKGRYRYGSEDADIQPEIHRYSQPSYEAVRFNAARCVCGNDRFTLETDEEVGAGRCTCTRCATVKLLGDSADYAAQAAFENHVCVCDHEHFAITSAVALYADSNDVRWYYIGCRCDACNLVGVFADWKCEGGDADSFLART</sequence>
<dbReference type="AlphaFoldDB" id="A0A7X1PJL7"/>
<evidence type="ECO:0000313" key="1">
    <source>
        <dbReference type="EMBL" id="MQA53210.1"/>
    </source>
</evidence>
<name>A0A7X1PJL7_9PSED</name>
<organism evidence="1 2">
    <name type="scientific">Pseudomonas piscis</name>
    <dbReference type="NCBI Taxonomy" id="2614538"/>
    <lineage>
        <taxon>Bacteria</taxon>
        <taxon>Pseudomonadati</taxon>
        <taxon>Pseudomonadota</taxon>
        <taxon>Gammaproteobacteria</taxon>
        <taxon>Pseudomonadales</taxon>
        <taxon>Pseudomonadaceae</taxon>
        <taxon>Pseudomonas</taxon>
    </lineage>
</organism>
<dbReference type="Proteomes" id="UP000486534">
    <property type="component" value="Unassembled WGS sequence"/>
</dbReference>